<proteinExistence type="predicted"/>
<dbReference type="Proteomes" id="UP000253370">
    <property type="component" value="Unassembled WGS sequence"/>
</dbReference>
<comment type="caution">
    <text evidence="2">The sequence shown here is derived from an EMBL/GenBank/DDBJ whole genome shotgun (WGS) entry which is preliminary data.</text>
</comment>
<dbReference type="InterPro" id="IPR029060">
    <property type="entry name" value="PIN-like_dom_sf"/>
</dbReference>
<protein>
    <submittedName>
        <fullName evidence="2">PIN domain-containing protein</fullName>
    </submittedName>
</protein>
<keyword evidence="3" id="KW-1185">Reference proteome</keyword>
<feature type="domain" description="PIN" evidence="1">
    <location>
        <begin position="3"/>
        <end position="108"/>
    </location>
</feature>
<dbReference type="EMBL" id="QNTQ01000004">
    <property type="protein sequence ID" value="RBI86534.1"/>
    <property type="molecule type" value="Genomic_DNA"/>
</dbReference>
<evidence type="ECO:0000313" key="3">
    <source>
        <dbReference type="Proteomes" id="UP000253370"/>
    </source>
</evidence>
<accession>A0A365UD60</accession>
<sequence>MKALLDACVLYPTVMREMLLEVAARGGFQPLWTARLLREWERAAARRGEAERAVAQGEIALVATQWPQAMLPPPPESLARRLWLPDPSDVHVLAAAIAGSADVIVTVNAQDFPRGVLAEEGLSRADPDAFLLGLWKGSPEIVEDAAEAVRAKAQALAGEPKEMRRLLRKARLPRLGKALG</sequence>
<dbReference type="SUPFAM" id="SSF88723">
    <property type="entry name" value="PIN domain-like"/>
    <property type="match status" value="1"/>
</dbReference>
<name>A0A365UD60_9RHOB</name>
<evidence type="ECO:0000259" key="1">
    <source>
        <dbReference type="Pfam" id="PF13470"/>
    </source>
</evidence>
<dbReference type="InterPro" id="IPR002716">
    <property type="entry name" value="PIN_dom"/>
</dbReference>
<reference evidence="2 3" key="1">
    <citation type="submission" date="2018-07" db="EMBL/GenBank/DDBJ databases">
        <title>Rhodosalinus sp. strain E84T genomic sequence and assembly.</title>
        <authorList>
            <person name="Liu Z.-W."/>
            <person name="Lu D.-C."/>
        </authorList>
    </citation>
    <scope>NUCLEOTIDE SEQUENCE [LARGE SCALE GENOMIC DNA]</scope>
    <source>
        <strain evidence="2 3">E84</strain>
    </source>
</reference>
<dbReference type="AlphaFoldDB" id="A0A365UD60"/>
<dbReference type="Pfam" id="PF13470">
    <property type="entry name" value="PIN_3"/>
    <property type="match status" value="1"/>
</dbReference>
<dbReference type="NCBIfam" id="NF046100">
    <property type="entry name" value="RSP_2648_fam_PIN"/>
    <property type="match status" value="1"/>
</dbReference>
<dbReference type="OrthoDB" id="211933at2"/>
<organism evidence="2 3">
    <name type="scientific">Rhodosalinus halophilus</name>
    <dbReference type="NCBI Taxonomy" id="2259333"/>
    <lineage>
        <taxon>Bacteria</taxon>
        <taxon>Pseudomonadati</taxon>
        <taxon>Pseudomonadota</taxon>
        <taxon>Alphaproteobacteria</taxon>
        <taxon>Rhodobacterales</taxon>
        <taxon>Paracoccaceae</taxon>
        <taxon>Rhodosalinus</taxon>
    </lineage>
</organism>
<evidence type="ECO:0000313" key="2">
    <source>
        <dbReference type="EMBL" id="RBI86534.1"/>
    </source>
</evidence>
<dbReference type="RefSeq" id="WP_113288084.1">
    <property type="nucleotide sequence ID" value="NZ_QNTQ01000004.1"/>
</dbReference>
<gene>
    <name evidence="2" type="ORF">DRV85_03625</name>
</gene>